<organism evidence="1 2">
    <name type="scientific">Ancylostoma caninum</name>
    <name type="common">Dog hookworm</name>
    <dbReference type="NCBI Taxonomy" id="29170"/>
    <lineage>
        <taxon>Eukaryota</taxon>
        <taxon>Metazoa</taxon>
        <taxon>Ecdysozoa</taxon>
        <taxon>Nematoda</taxon>
        <taxon>Chromadorea</taxon>
        <taxon>Rhabditida</taxon>
        <taxon>Rhabditina</taxon>
        <taxon>Rhabditomorpha</taxon>
        <taxon>Strongyloidea</taxon>
        <taxon>Ancylostomatidae</taxon>
        <taxon>Ancylostomatinae</taxon>
        <taxon>Ancylostoma</taxon>
    </lineage>
</organism>
<keyword evidence="2" id="KW-1185">Reference proteome</keyword>
<protein>
    <submittedName>
        <fullName evidence="1">Uncharacterized protein</fullName>
    </submittedName>
</protein>
<sequence>MFSYIYSVDERNEQRTANGTQIAPDHMVSSAEMTAVIDSSMKKKRTMDADMLVDLLNTIFGPSVD</sequence>
<reference evidence="1 2" key="1">
    <citation type="submission" date="2014-10" db="EMBL/GenBank/DDBJ databases">
        <title>Draft genome of the hookworm Ancylostoma caninum.</title>
        <authorList>
            <person name="Mitreva M."/>
        </authorList>
    </citation>
    <scope>NUCLEOTIDE SEQUENCE [LARGE SCALE GENOMIC DNA]</scope>
    <source>
        <strain evidence="1 2">Baltimore</strain>
    </source>
</reference>
<dbReference type="Proteomes" id="UP000252519">
    <property type="component" value="Unassembled WGS sequence"/>
</dbReference>
<comment type="caution">
    <text evidence="1">The sequence shown here is derived from an EMBL/GenBank/DDBJ whole genome shotgun (WGS) entry which is preliminary data.</text>
</comment>
<dbReference type="AlphaFoldDB" id="A0A368GN71"/>
<dbReference type="EMBL" id="JOJR01000131">
    <property type="protein sequence ID" value="RCN44367.1"/>
    <property type="molecule type" value="Genomic_DNA"/>
</dbReference>
<gene>
    <name evidence="1" type="ORF">ANCCAN_09644</name>
</gene>
<dbReference type="OrthoDB" id="10623523at2759"/>
<proteinExistence type="predicted"/>
<accession>A0A368GN71</accession>
<name>A0A368GN71_ANCCA</name>
<evidence type="ECO:0000313" key="1">
    <source>
        <dbReference type="EMBL" id="RCN44367.1"/>
    </source>
</evidence>
<evidence type="ECO:0000313" key="2">
    <source>
        <dbReference type="Proteomes" id="UP000252519"/>
    </source>
</evidence>